<evidence type="ECO:0000256" key="3">
    <source>
        <dbReference type="ARBA" id="ARBA00022801"/>
    </source>
</evidence>
<proteinExistence type="inferred from homology"/>
<reference evidence="6 7" key="1">
    <citation type="submission" date="2024-02" db="EMBL/GenBank/DDBJ databases">
        <title>High-quality chromosome-scale genome assembly of Pensacola bahiagrass (Paspalum notatum Flugge var. saurae).</title>
        <authorList>
            <person name="Vega J.M."/>
            <person name="Podio M."/>
            <person name="Orjuela J."/>
            <person name="Siena L.A."/>
            <person name="Pessino S.C."/>
            <person name="Combes M.C."/>
            <person name="Mariac C."/>
            <person name="Albertini E."/>
            <person name="Pupilli F."/>
            <person name="Ortiz J.P.A."/>
            <person name="Leblanc O."/>
        </authorList>
    </citation>
    <scope>NUCLEOTIDE SEQUENCE [LARGE SCALE GENOMIC DNA]</scope>
    <source>
        <strain evidence="6">R1</strain>
        <tissue evidence="6">Leaf</tissue>
    </source>
</reference>
<feature type="region of interest" description="Disordered" evidence="4">
    <location>
        <begin position="440"/>
        <end position="471"/>
    </location>
</feature>
<keyword evidence="2" id="KW-0645">Protease</keyword>
<feature type="domain" description="Ubiquitin-like protease family profile" evidence="5">
    <location>
        <begin position="953"/>
        <end position="1129"/>
    </location>
</feature>
<dbReference type="Pfam" id="PF02902">
    <property type="entry name" value="Peptidase_C48"/>
    <property type="match status" value="1"/>
</dbReference>
<evidence type="ECO:0000256" key="4">
    <source>
        <dbReference type="SAM" id="MobiDB-lite"/>
    </source>
</evidence>
<evidence type="ECO:0000259" key="5">
    <source>
        <dbReference type="PROSITE" id="PS50600"/>
    </source>
</evidence>
<keyword evidence="7" id="KW-1185">Reference proteome</keyword>
<comment type="similarity">
    <text evidence="1">Belongs to the peptidase C48 family.</text>
</comment>
<feature type="region of interest" description="Disordered" evidence="4">
    <location>
        <begin position="1"/>
        <end position="37"/>
    </location>
</feature>
<dbReference type="PANTHER" id="PTHR34835:SF60">
    <property type="entry name" value="OS10G0490300 PROTEIN"/>
    <property type="match status" value="1"/>
</dbReference>
<gene>
    <name evidence="6" type="ORF">U9M48_003776</name>
</gene>
<dbReference type="GO" id="GO:0006508">
    <property type="term" value="P:proteolysis"/>
    <property type="evidence" value="ECO:0007669"/>
    <property type="project" value="UniProtKB-KW"/>
</dbReference>
<dbReference type="Proteomes" id="UP001341281">
    <property type="component" value="Chromosome 01"/>
</dbReference>
<evidence type="ECO:0000256" key="2">
    <source>
        <dbReference type="ARBA" id="ARBA00022670"/>
    </source>
</evidence>
<accession>A0AAQ3PTC7</accession>
<dbReference type="InterPro" id="IPR038765">
    <property type="entry name" value="Papain-like_cys_pep_sf"/>
</dbReference>
<organism evidence="6 7">
    <name type="scientific">Paspalum notatum var. saurae</name>
    <dbReference type="NCBI Taxonomy" id="547442"/>
    <lineage>
        <taxon>Eukaryota</taxon>
        <taxon>Viridiplantae</taxon>
        <taxon>Streptophyta</taxon>
        <taxon>Embryophyta</taxon>
        <taxon>Tracheophyta</taxon>
        <taxon>Spermatophyta</taxon>
        <taxon>Magnoliopsida</taxon>
        <taxon>Liliopsida</taxon>
        <taxon>Poales</taxon>
        <taxon>Poaceae</taxon>
        <taxon>PACMAD clade</taxon>
        <taxon>Panicoideae</taxon>
        <taxon>Andropogonodae</taxon>
        <taxon>Paspaleae</taxon>
        <taxon>Paspalinae</taxon>
        <taxon>Paspalum</taxon>
    </lineage>
</organism>
<feature type="compositionally biased region" description="Basic residues" evidence="4">
    <location>
        <begin position="444"/>
        <end position="455"/>
    </location>
</feature>
<name>A0AAQ3PTC7_PASNO</name>
<dbReference type="InterPro" id="IPR003653">
    <property type="entry name" value="Peptidase_C48_C"/>
</dbReference>
<dbReference type="GO" id="GO:0008234">
    <property type="term" value="F:cysteine-type peptidase activity"/>
    <property type="evidence" value="ECO:0007669"/>
    <property type="project" value="InterPro"/>
</dbReference>
<evidence type="ECO:0000313" key="6">
    <source>
        <dbReference type="EMBL" id="WVZ52746.1"/>
    </source>
</evidence>
<dbReference type="EMBL" id="CP144745">
    <property type="protein sequence ID" value="WVZ52746.1"/>
    <property type="molecule type" value="Genomic_DNA"/>
</dbReference>
<feature type="compositionally biased region" description="Polar residues" evidence="4">
    <location>
        <begin position="460"/>
        <end position="471"/>
    </location>
</feature>
<protein>
    <recommendedName>
        <fullName evidence="5">Ubiquitin-like protease family profile domain-containing protein</fullName>
    </recommendedName>
</protein>
<dbReference type="Gene3D" id="3.40.395.10">
    <property type="entry name" value="Adenoviral Proteinase, Chain A"/>
    <property type="match status" value="1"/>
</dbReference>
<dbReference type="PANTHER" id="PTHR34835">
    <property type="entry name" value="OS07G0283600 PROTEIN-RELATED"/>
    <property type="match status" value="1"/>
</dbReference>
<dbReference type="PROSITE" id="PS50600">
    <property type="entry name" value="ULP_PROTEASE"/>
    <property type="match status" value="1"/>
</dbReference>
<evidence type="ECO:0000256" key="1">
    <source>
        <dbReference type="ARBA" id="ARBA00005234"/>
    </source>
</evidence>
<keyword evidence="3" id="KW-0378">Hydrolase</keyword>
<feature type="compositionally biased region" description="Basic residues" evidence="4">
    <location>
        <begin position="1"/>
        <end position="11"/>
    </location>
</feature>
<dbReference type="AlphaFoldDB" id="A0AAQ3PTC7"/>
<evidence type="ECO:0000313" key="7">
    <source>
        <dbReference type="Proteomes" id="UP001341281"/>
    </source>
</evidence>
<dbReference type="SUPFAM" id="SSF54001">
    <property type="entry name" value="Cysteine proteinases"/>
    <property type="match status" value="1"/>
</dbReference>
<sequence length="1209" mass="135078">MAPVLRRRKRGFGGEDCNVSQYADEEPSDEEFRSSQNSDGYWLRSTASYLNSLGDEELFDVIKKFTCNAVRQFISTDFSSWAGPDNVPPCPAPVPTDVSNGSPHPSSPVGQKTCSRLSVMYFQQVLDALHPEQRLVIIKYGFGCLLLFDRCVIPLGFARWLADHVNVETSEIVLKNMSIKISPQSVSDVLGLPIGGKEISRDPRAKHDFLSAIGANSLAAVKSFSDQLLNGNISDDEVVRNFLVVALVTFLCPHSGIIPSTEYFRPLVDIQSAKDWDWSKFIHYRLMKQIKKYQSLRSNTLRSSITLGGCLHVLCILYLDRLVPVHNQLPPTIPRISVWKKNMIKEHASLDRIQDNVYGKLPLLPLNSTNCLKSESTNTVDVSNFKKIVLENVGSDMNPELLEGITSLYMKHTSHPPNPGPDHVQNVIVDVVSYFHQFADDQQKRKHTKTRRHGPPIHPGSNTPLSPRTDNAINELPVKSRTSISPGKPNQSVRVHLNDNFGSMGDNVGGGGTFVANASLKDRPTSLAEDDDDNIAMLSQTVLIGSFGNDNTSVPDSAGDTELVQPSPHYLSQEVSTECNSKGGPIHYVASRTRSRASPLACTASTHVDDLEAILRKKKKKKMANSSLRVSGQAGPDSEVPLVITDDLVTANQMGPSTQSHLVEEDPQNTTVLGDCPVCSQDNNTNAADIGLQNPGSANPCDPAYPDAIIDKTSNRGVSSRDIPAPSFRLLREYDDDGNFIPDPRKRRAIGLPCDGKTIYNDNGDDTSDDDGIFCAPEPAEQCNANTEPKQHDSCSDGPVNVSKPPVFDITPCKPQDDGSEHVPLAAVDPAGHVLVLTPRQPHDVQITGETSLNEQTTSNAQDVNTMHNACNLRCFNKCCQSGFKFASSSSQVETHRPRRMMKHNSYFRDFEVNICSRRSYVSREQLLVYQRLIVYAEDVHYARDHVINYKNVFVTYEELGLSLRREAKNPVHSHVINALCAKLFKDNHPSKSKKHYFFSPVADYLMGHDGNKLYLQNNCLKCFSAANGIHKFTSSDYLIFPVYHDNHWFVFIVAVRDRYFVFLDSFFEEDSPYHQFIRNFILAWDNFVGDDWNFEEFTIHYAPVPKQSMEFFAKHDDGIFVMKYLELWDAYINMMVQFAPNHISDIRVQYVHDLVFSRHNLLDGAKALLKNHNVMSESGGWDWRKAWEVGGQGVDMFFSPNPTNVCGG</sequence>